<dbReference type="InterPro" id="IPR038501">
    <property type="entry name" value="Spore_GerAC_C_sf"/>
</dbReference>
<feature type="chain" id="PRO_5038727158" evidence="8">
    <location>
        <begin position="26"/>
        <end position="385"/>
    </location>
</feature>
<proteinExistence type="inferred from homology"/>
<feature type="domain" description="Spore germination protein N-terminal" evidence="10">
    <location>
        <begin position="25"/>
        <end position="200"/>
    </location>
</feature>
<sequence length="385" mass="43242">MASKRVVRKLSLCMILLLCLSGCWDSSDIEDISFAMGFGIDASDDEQEPIQLTTQVALTKKQGEQATAQQGKLFQNVTLKANSIHEMVRGLSLQLPYPILTDHLETVVINQDIVTDYDLFILLDELLRDNITRLSPSVVISAQQASDILATNIDGEITSDYISAFFTNETSTMKILPKVRVGDVTANLISGTSVILPKITKDKKTVKLDGAGIIRAKDNKLTGFLTDKEVEGVNWLTGEGAGGLLNFRDEKGNTIIYEIQHYKTKSNPHYKNGKLTFDVQITAQGWITEDWSLTSNNLSEKYVDKLERLAAEEVVKIVEGTMKKLQQDYKTDVVKFYDSFRIAYPRDYQKMQKDWDNYFADADVKYDVKIKIVNTGDLVKEGKPK</sequence>
<accession>A0A285NK04</accession>
<dbReference type="Gene3D" id="3.30.300.210">
    <property type="entry name" value="Nutrient germinant receptor protein C, domain 3"/>
    <property type="match status" value="1"/>
</dbReference>
<evidence type="ECO:0000256" key="2">
    <source>
        <dbReference type="ARBA" id="ARBA00007886"/>
    </source>
</evidence>
<dbReference type="Proteomes" id="UP000219356">
    <property type="component" value="Unassembled WGS sequence"/>
</dbReference>
<keyword evidence="6" id="KW-0564">Palmitate</keyword>
<evidence type="ECO:0000313" key="12">
    <source>
        <dbReference type="Proteomes" id="UP000219356"/>
    </source>
</evidence>
<evidence type="ECO:0000256" key="7">
    <source>
        <dbReference type="ARBA" id="ARBA00023288"/>
    </source>
</evidence>
<evidence type="ECO:0000256" key="6">
    <source>
        <dbReference type="ARBA" id="ARBA00023139"/>
    </source>
</evidence>
<keyword evidence="5" id="KW-0472">Membrane</keyword>
<keyword evidence="12" id="KW-1185">Reference proteome</keyword>
<evidence type="ECO:0000259" key="9">
    <source>
        <dbReference type="Pfam" id="PF05504"/>
    </source>
</evidence>
<dbReference type="AlphaFoldDB" id="A0A285NK04"/>
<organism evidence="11 12">
    <name type="scientific">Terribacillus aidingensis</name>
    <dbReference type="NCBI Taxonomy" id="586416"/>
    <lineage>
        <taxon>Bacteria</taxon>
        <taxon>Bacillati</taxon>
        <taxon>Bacillota</taxon>
        <taxon>Bacilli</taxon>
        <taxon>Bacillales</taxon>
        <taxon>Bacillaceae</taxon>
        <taxon>Terribacillus</taxon>
    </lineage>
</organism>
<dbReference type="PANTHER" id="PTHR35789">
    <property type="entry name" value="SPORE GERMINATION PROTEIN B3"/>
    <property type="match status" value="1"/>
</dbReference>
<protein>
    <submittedName>
        <fullName evidence="11">Spore germination protein AC/spore germination protein</fullName>
    </submittedName>
</protein>
<evidence type="ECO:0000256" key="1">
    <source>
        <dbReference type="ARBA" id="ARBA00004635"/>
    </source>
</evidence>
<dbReference type="RefSeq" id="WP_097040582.1">
    <property type="nucleotide sequence ID" value="NZ_OBEK01000002.1"/>
</dbReference>
<feature type="domain" description="Spore germination GerAC-like C-terminal" evidence="9">
    <location>
        <begin position="210"/>
        <end position="376"/>
    </location>
</feature>
<evidence type="ECO:0000256" key="8">
    <source>
        <dbReference type="SAM" id="SignalP"/>
    </source>
</evidence>
<evidence type="ECO:0000256" key="4">
    <source>
        <dbReference type="ARBA" id="ARBA00022729"/>
    </source>
</evidence>
<dbReference type="OrthoDB" id="2569624at2"/>
<dbReference type="NCBIfam" id="TIGR02887">
    <property type="entry name" value="spore_ger_x_C"/>
    <property type="match status" value="1"/>
</dbReference>
<dbReference type="InterPro" id="IPR057336">
    <property type="entry name" value="GerAC_N"/>
</dbReference>
<dbReference type="GO" id="GO:0009847">
    <property type="term" value="P:spore germination"/>
    <property type="evidence" value="ECO:0007669"/>
    <property type="project" value="InterPro"/>
</dbReference>
<dbReference type="EMBL" id="OBEK01000002">
    <property type="protein sequence ID" value="SNZ09820.1"/>
    <property type="molecule type" value="Genomic_DNA"/>
</dbReference>
<keyword evidence="3" id="KW-0309">Germination</keyword>
<comment type="subcellular location">
    <subcellularLocation>
        <location evidence="1">Membrane</location>
        <topology evidence="1">Lipid-anchor</topology>
    </subcellularLocation>
</comment>
<reference evidence="12" key="1">
    <citation type="submission" date="2017-09" db="EMBL/GenBank/DDBJ databases">
        <authorList>
            <person name="Varghese N."/>
            <person name="Submissions S."/>
        </authorList>
    </citation>
    <scope>NUCLEOTIDE SEQUENCE [LARGE SCALE GENOMIC DNA]</scope>
    <source>
        <strain evidence="12">CGMCC 1.8913</strain>
    </source>
</reference>
<name>A0A285NK04_9BACI</name>
<evidence type="ECO:0000313" key="11">
    <source>
        <dbReference type="EMBL" id="SNZ09820.1"/>
    </source>
</evidence>
<dbReference type="InterPro" id="IPR046953">
    <property type="entry name" value="Spore_GerAC-like_C"/>
</dbReference>
<dbReference type="Gene3D" id="6.20.190.10">
    <property type="entry name" value="Nutrient germinant receptor protein C, domain 1"/>
    <property type="match status" value="1"/>
</dbReference>
<feature type="signal peptide" evidence="8">
    <location>
        <begin position="1"/>
        <end position="25"/>
    </location>
</feature>
<comment type="similarity">
    <text evidence="2">Belongs to the GerABKC lipoprotein family.</text>
</comment>
<evidence type="ECO:0000259" key="10">
    <source>
        <dbReference type="Pfam" id="PF25198"/>
    </source>
</evidence>
<keyword evidence="7" id="KW-0449">Lipoprotein</keyword>
<evidence type="ECO:0000256" key="3">
    <source>
        <dbReference type="ARBA" id="ARBA00022544"/>
    </source>
</evidence>
<evidence type="ECO:0000256" key="5">
    <source>
        <dbReference type="ARBA" id="ARBA00023136"/>
    </source>
</evidence>
<dbReference type="Pfam" id="PF25198">
    <property type="entry name" value="Spore_GerAC_N"/>
    <property type="match status" value="1"/>
</dbReference>
<keyword evidence="4 8" id="KW-0732">Signal</keyword>
<dbReference type="PANTHER" id="PTHR35789:SF1">
    <property type="entry name" value="SPORE GERMINATION PROTEIN B3"/>
    <property type="match status" value="1"/>
</dbReference>
<dbReference type="InterPro" id="IPR008844">
    <property type="entry name" value="Spore_GerAC-like"/>
</dbReference>
<dbReference type="Pfam" id="PF05504">
    <property type="entry name" value="Spore_GerAC"/>
    <property type="match status" value="1"/>
</dbReference>
<dbReference type="GO" id="GO:0016020">
    <property type="term" value="C:membrane"/>
    <property type="evidence" value="ECO:0007669"/>
    <property type="project" value="UniProtKB-SubCell"/>
</dbReference>
<gene>
    <name evidence="11" type="ORF">SAMN05421503_1376</name>
</gene>